<dbReference type="RefSeq" id="WP_009628403.1">
    <property type="nucleotide sequence ID" value="NZ_VBTY01000164.1"/>
</dbReference>
<sequence length="160" mass="17069">MKLRPQLTSESDITASSQFGLSGTVNINNLAFTPTAGLIQLPSDIDDPSQRIAQGCRTYGNSRFVVTGRGGVADNPSDRRSGDRPWTDIRDPVAFRNSNTIATVKQPEQQAVKATPPIVEATGWQINAKGEVDLYTANSAIREATVTDCAGSLAVTSKAF</sequence>
<proteinExistence type="predicted"/>
<evidence type="ECO:0000313" key="2">
    <source>
        <dbReference type="Proteomes" id="UP001152872"/>
    </source>
</evidence>
<organism evidence="1 2">
    <name type="scientific">Pseudanabaena catenata USMAC16</name>
    <dbReference type="NCBI Taxonomy" id="1855837"/>
    <lineage>
        <taxon>Bacteria</taxon>
        <taxon>Bacillati</taxon>
        <taxon>Cyanobacteriota</taxon>
        <taxon>Cyanophyceae</taxon>
        <taxon>Pseudanabaenales</taxon>
        <taxon>Pseudanabaenaceae</taxon>
        <taxon>Pseudanabaena</taxon>
    </lineage>
</organism>
<dbReference type="AlphaFoldDB" id="A0A9X4MD54"/>
<dbReference type="Proteomes" id="UP001152872">
    <property type="component" value="Unassembled WGS sequence"/>
</dbReference>
<comment type="caution">
    <text evidence="1">The sequence shown here is derived from an EMBL/GenBank/DDBJ whole genome shotgun (WGS) entry which is preliminary data.</text>
</comment>
<protein>
    <submittedName>
        <fullName evidence="1">S-layer family protein</fullName>
    </submittedName>
</protein>
<dbReference type="EMBL" id="VBTY01000164">
    <property type="protein sequence ID" value="MDG3496235.1"/>
    <property type="molecule type" value="Genomic_DNA"/>
</dbReference>
<reference evidence="1" key="1">
    <citation type="submission" date="2019-05" db="EMBL/GenBank/DDBJ databases">
        <title>Whole genome sequencing of Pseudanabaena catenata USMAC16.</title>
        <authorList>
            <person name="Khan Z."/>
            <person name="Omar W.M."/>
            <person name="Convey P."/>
            <person name="Merican F."/>
            <person name="Najimudin N."/>
        </authorList>
    </citation>
    <scope>NUCLEOTIDE SEQUENCE</scope>
    <source>
        <strain evidence="1">USMAC16</strain>
    </source>
</reference>
<accession>A0A9X4MD54</accession>
<name>A0A9X4MD54_9CYAN</name>
<evidence type="ECO:0000313" key="1">
    <source>
        <dbReference type="EMBL" id="MDG3496235.1"/>
    </source>
</evidence>
<keyword evidence="2" id="KW-1185">Reference proteome</keyword>
<gene>
    <name evidence="1" type="ORF">FEV09_16950</name>
</gene>